<gene>
    <name evidence="3" type="ORF">ACFQ07_14290</name>
</gene>
<protein>
    <submittedName>
        <fullName evidence="3">DUF6766 family protein</fullName>
    </submittedName>
</protein>
<dbReference type="InterPro" id="IPR046657">
    <property type="entry name" value="DUF6766"/>
</dbReference>
<evidence type="ECO:0000256" key="2">
    <source>
        <dbReference type="SAM" id="Phobius"/>
    </source>
</evidence>
<accession>A0ABW3CHH0</accession>
<feature type="region of interest" description="Disordered" evidence="1">
    <location>
        <begin position="104"/>
        <end position="123"/>
    </location>
</feature>
<sequence>DQGIGEHAGPDSPGWARTRGFRGLLFSRSLGLVMGAIFLASWAVQSITGWVAYNSDQLAQRTGTVSWTGYLAEPEFWSRTFQNWQSEFLAVASMAALSIYLRQRGSPESKPVGSPHSATGVEG</sequence>
<feature type="non-terminal residue" evidence="3">
    <location>
        <position position="1"/>
    </location>
</feature>
<evidence type="ECO:0000313" key="3">
    <source>
        <dbReference type="EMBL" id="MFD0853404.1"/>
    </source>
</evidence>
<proteinExistence type="predicted"/>
<reference evidence="4" key="1">
    <citation type="journal article" date="2019" name="Int. J. Syst. Evol. Microbiol.">
        <title>The Global Catalogue of Microorganisms (GCM) 10K type strain sequencing project: providing services to taxonomists for standard genome sequencing and annotation.</title>
        <authorList>
            <consortium name="The Broad Institute Genomics Platform"/>
            <consortium name="The Broad Institute Genome Sequencing Center for Infectious Disease"/>
            <person name="Wu L."/>
            <person name="Ma J."/>
        </authorList>
    </citation>
    <scope>NUCLEOTIDE SEQUENCE [LARGE SCALE GENOMIC DNA]</scope>
    <source>
        <strain evidence="4">JCM 31696</strain>
    </source>
</reference>
<name>A0ABW3CHH0_9ACTN</name>
<keyword evidence="2" id="KW-0812">Transmembrane</keyword>
<evidence type="ECO:0000256" key="1">
    <source>
        <dbReference type="SAM" id="MobiDB-lite"/>
    </source>
</evidence>
<keyword evidence="2" id="KW-0472">Membrane</keyword>
<organism evidence="3 4">
    <name type="scientific">Actinomadura adrarensis</name>
    <dbReference type="NCBI Taxonomy" id="1819600"/>
    <lineage>
        <taxon>Bacteria</taxon>
        <taxon>Bacillati</taxon>
        <taxon>Actinomycetota</taxon>
        <taxon>Actinomycetes</taxon>
        <taxon>Streptosporangiales</taxon>
        <taxon>Thermomonosporaceae</taxon>
        <taxon>Actinomadura</taxon>
    </lineage>
</organism>
<keyword evidence="4" id="KW-1185">Reference proteome</keyword>
<dbReference type="EMBL" id="JBHTIR010002136">
    <property type="protein sequence ID" value="MFD0853404.1"/>
    <property type="molecule type" value="Genomic_DNA"/>
</dbReference>
<feature type="transmembrane region" description="Helical" evidence="2">
    <location>
        <begin position="25"/>
        <end position="44"/>
    </location>
</feature>
<comment type="caution">
    <text evidence="3">The sequence shown here is derived from an EMBL/GenBank/DDBJ whole genome shotgun (WGS) entry which is preliminary data.</text>
</comment>
<dbReference type="Proteomes" id="UP001597083">
    <property type="component" value="Unassembled WGS sequence"/>
</dbReference>
<evidence type="ECO:0000313" key="4">
    <source>
        <dbReference type="Proteomes" id="UP001597083"/>
    </source>
</evidence>
<dbReference type="Pfam" id="PF20554">
    <property type="entry name" value="DUF6766"/>
    <property type="match status" value="1"/>
</dbReference>
<keyword evidence="2" id="KW-1133">Transmembrane helix</keyword>